<keyword evidence="5" id="KW-0802">TPR repeat</keyword>
<dbReference type="SMART" id="SM00028">
    <property type="entry name" value="TPR"/>
    <property type="match status" value="3"/>
</dbReference>
<dbReference type="Proteomes" id="UP000694865">
    <property type="component" value="Unplaced"/>
</dbReference>
<evidence type="ECO:0000256" key="3">
    <source>
        <dbReference type="ARBA" id="ARBA00022490"/>
    </source>
</evidence>
<evidence type="ECO:0000256" key="6">
    <source>
        <dbReference type="ARBA" id="ARBA00022902"/>
    </source>
</evidence>
<feature type="region of interest" description="Disordered" evidence="11">
    <location>
        <begin position="206"/>
        <end position="231"/>
    </location>
</feature>
<evidence type="ECO:0000259" key="12">
    <source>
        <dbReference type="PROSITE" id="PS51203"/>
    </source>
</evidence>
<organism evidence="13 14">
    <name type="scientific">Saccoglossus kowalevskii</name>
    <name type="common">Acorn worm</name>
    <dbReference type="NCBI Taxonomy" id="10224"/>
    <lineage>
        <taxon>Eukaryota</taxon>
        <taxon>Metazoa</taxon>
        <taxon>Hemichordata</taxon>
        <taxon>Enteropneusta</taxon>
        <taxon>Harrimaniidae</taxon>
        <taxon>Saccoglossus</taxon>
    </lineage>
</organism>
<dbReference type="Gene3D" id="1.25.40.10">
    <property type="entry name" value="Tetratricopeptide repeat domain"/>
    <property type="match status" value="1"/>
</dbReference>
<dbReference type="Pfam" id="PF04969">
    <property type="entry name" value="CS"/>
    <property type="match status" value="1"/>
</dbReference>
<dbReference type="SUPFAM" id="SSF48452">
    <property type="entry name" value="TPR-like"/>
    <property type="match status" value="1"/>
</dbReference>
<keyword evidence="6" id="KW-0524">Neurogenesis</keyword>
<dbReference type="GeneID" id="100378702"/>
<evidence type="ECO:0000256" key="11">
    <source>
        <dbReference type="SAM" id="MobiDB-lite"/>
    </source>
</evidence>
<dbReference type="PANTHER" id="PTHR46492:SF1">
    <property type="entry name" value="DYNEIN AXONEMAL ASSEMBLY FACTOR 4"/>
    <property type="match status" value="1"/>
</dbReference>
<dbReference type="Gene3D" id="2.60.40.790">
    <property type="match status" value="1"/>
</dbReference>
<dbReference type="InterPro" id="IPR011990">
    <property type="entry name" value="TPR-like_helical_dom_sf"/>
</dbReference>
<dbReference type="InterPro" id="IPR007052">
    <property type="entry name" value="CS_dom"/>
</dbReference>
<dbReference type="SUPFAM" id="SSF49764">
    <property type="entry name" value="HSP20-like chaperones"/>
    <property type="match status" value="1"/>
</dbReference>
<keyword evidence="7" id="KW-0539">Nucleus</keyword>
<dbReference type="PROSITE" id="PS51203">
    <property type="entry name" value="CS"/>
    <property type="match status" value="1"/>
</dbReference>
<evidence type="ECO:0000313" key="14">
    <source>
        <dbReference type="RefSeq" id="XP_006812430.1"/>
    </source>
</evidence>
<evidence type="ECO:0000256" key="4">
    <source>
        <dbReference type="ARBA" id="ARBA00022737"/>
    </source>
</evidence>
<dbReference type="InterPro" id="IPR008978">
    <property type="entry name" value="HSP20-like_chaperone"/>
</dbReference>
<keyword evidence="13" id="KW-1185">Reference proteome</keyword>
<evidence type="ECO:0000313" key="13">
    <source>
        <dbReference type="Proteomes" id="UP000694865"/>
    </source>
</evidence>
<keyword evidence="8" id="KW-0966">Cell projection</keyword>
<dbReference type="InterPro" id="IPR037894">
    <property type="entry name" value="CS_DYX1C1"/>
</dbReference>
<reference evidence="14" key="1">
    <citation type="submission" date="2025-08" db="UniProtKB">
        <authorList>
            <consortium name="RefSeq"/>
        </authorList>
    </citation>
    <scope>IDENTIFICATION</scope>
    <source>
        <tissue evidence="14">Testes</tissue>
    </source>
</reference>
<evidence type="ECO:0000256" key="7">
    <source>
        <dbReference type="ARBA" id="ARBA00023242"/>
    </source>
</evidence>
<evidence type="ECO:0000256" key="1">
    <source>
        <dbReference type="ARBA" id="ARBA00004123"/>
    </source>
</evidence>
<feature type="domain" description="CS" evidence="12">
    <location>
        <begin position="3"/>
        <end position="87"/>
    </location>
</feature>
<proteinExistence type="predicted"/>
<dbReference type="CDD" id="cd06469">
    <property type="entry name" value="p23_DYX1C1_like"/>
    <property type="match status" value="1"/>
</dbReference>
<sequence>MPLAVKDYTWDETETTVHIVVPLKGVKANKVDIFSTDEYIKVSFPPYIFEVALFEPVDDGKGSAQVGNGAIKFDLVKQEPRIWTRLTSVQSGDKDVMKSKRQAAVEAAHARAEQEKNDKAVKKREAERYSVKQQMELEAQEKQKWMKRLIWKEPRPWLSWKNGRKQQSEELANEVEVSDDDNEDSDKNIFNEAGIVAYETDISREPPSVAPRCIPGSEKTGKAPTPAPRTKGSIEIKFTPRVFPTPQRESRKADEDTWLKKQAEARRVIGVEDPDLTEEEKNPDFLKDKGDKFYQNGNYLAAVNAYNQALKLNGKLHAIFSNRAACHLQIGNLMKCIEDCSKAIELLTPPVEANANSRLKAHIRRGTAFCRLELYVEGLMDYDAALKISPDNPKLIADANKMRTIIQSSNEAGYEDDVDESS</sequence>
<comment type="subcellular location">
    <subcellularLocation>
        <location evidence="2">Cell projection</location>
        <location evidence="2">Neuron projection</location>
    </subcellularLocation>
    <subcellularLocation>
        <location evidence="9">Dynein axonemal particle</location>
    </subcellularLocation>
    <subcellularLocation>
        <location evidence="1">Nucleus</location>
    </subcellularLocation>
</comment>
<accession>A0ABM0LXD9</accession>
<keyword evidence="4" id="KW-0677">Repeat</keyword>
<evidence type="ECO:0000256" key="10">
    <source>
        <dbReference type="ARBA" id="ARBA00024430"/>
    </source>
</evidence>
<evidence type="ECO:0000256" key="2">
    <source>
        <dbReference type="ARBA" id="ARBA00004487"/>
    </source>
</evidence>
<name>A0ABM0LXD9_SACKO</name>
<gene>
    <name evidence="14" type="primary">LOC100378702</name>
</gene>
<dbReference type="RefSeq" id="XP_006812430.1">
    <property type="nucleotide sequence ID" value="XM_006812367.1"/>
</dbReference>
<evidence type="ECO:0000256" key="9">
    <source>
        <dbReference type="ARBA" id="ARBA00024190"/>
    </source>
</evidence>
<evidence type="ECO:0000256" key="8">
    <source>
        <dbReference type="ARBA" id="ARBA00023273"/>
    </source>
</evidence>
<dbReference type="InterPro" id="IPR052004">
    <property type="entry name" value="Dynein_assembly_factor_4"/>
</dbReference>
<protein>
    <recommendedName>
        <fullName evidence="10">Dynein axonemal assembly factor 4</fullName>
    </recommendedName>
</protein>
<dbReference type="PANTHER" id="PTHR46492">
    <property type="entry name" value="DYNEIN ASSEMBLY FACTOR 4, AXONEMAL"/>
    <property type="match status" value="1"/>
</dbReference>
<keyword evidence="3" id="KW-0963">Cytoplasm</keyword>
<evidence type="ECO:0000256" key="5">
    <source>
        <dbReference type="ARBA" id="ARBA00022803"/>
    </source>
</evidence>
<dbReference type="InterPro" id="IPR019734">
    <property type="entry name" value="TPR_rpt"/>
</dbReference>